<evidence type="ECO:0000313" key="6">
    <source>
        <dbReference type="Proteomes" id="UP000800097"/>
    </source>
</evidence>
<dbReference type="EMBL" id="ML986485">
    <property type="protein sequence ID" value="KAF2279877.1"/>
    <property type="molecule type" value="Genomic_DNA"/>
</dbReference>
<dbReference type="SUPFAM" id="SSF53850">
    <property type="entry name" value="Periplasmic binding protein-like II"/>
    <property type="match status" value="1"/>
</dbReference>
<evidence type="ECO:0000256" key="2">
    <source>
        <dbReference type="ARBA" id="ARBA00010742"/>
    </source>
</evidence>
<dbReference type="GO" id="GO:0042597">
    <property type="term" value="C:periplasmic space"/>
    <property type="evidence" value="ECO:0007669"/>
    <property type="project" value="UniProtKB-SubCell"/>
</dbReference>
<comment type="subcellular location">
    <subcellularLocation>
        <location evidence="1">Periplasm</location>
    </subcellularLocation>
</comment>
<comment type="similarity">
    <text evidence="2">Belongs to the bacterial solute-binding protein SsuA/TauA family.</text>
</comment>
<proteinExistence type="inferred from homology"/>
<organism evidence="5 6">
    <name type="scientific">Westerdykella ornata</name>
    <dbReference type="NCBI Taxonomy" id="318751"/>
    <lineage>
        <taxon>Eukaryota</taxon>
        <taxon>Fungi</taxon>
        <taxon>Dikarya</taxon>
        <taxon>Ascomycota</taxon>
        <taxon>Pezizomycotina</taxon>
        <taxon>Dothideomycetes</taxon>
        <taxon>Pleosporomycetidae</taxon>
        <taxon>Pleosporales</taxon>
        <taxon>Sporormiaceae</taxon>
        <taxon>Westerdykella</taxon>
    </lineage>
</organism>
<dbReference type="PANTHER" id="PTHR30024">
    <property type="entry name" value="ALIPHATIC SULFONATES-BINDING PROTEIN-RELATED"/>
    <property type="match status" value="1"/>
</dbReference>
<dbReference type="PANTHER" id="PTHR30024:SF47">
    <property type="entry name" value="TAURINE-BINDING PERIPLASMIC PROTEIN"/>
    <property type="match status" value="1"/>
</dbReference>
<evidence type="ECO:0000259" key="4">
    <source>
        <dbReference type="Pfam" id="PF22384"/>
    </source>
</evidence>
<dbReference type="InterPro" id="IPR054364">
    <property type="entry name" value="Ca3427-like_PBP2"/>
</dbReference>
<evidence type="ECO:0000256" key="1">
    <source>
        <dbReference type="ARBA" id="ARBA00004418"/>
    </source>
</evidence>
<dbReference type="AlphaFoldDB" id="A0A6A6JU24"/>
<name>A0A6A6JU24_WESOR</name>
<dbReference type="GeneID" id="54548326"/>
<sequence length="310" mass="34572">MSSKIEKPLRIGFVPEHFSAPLVFAKKHFNLDCSLIPFPSGTGHMVTSLQAGELDMAVGLTEGWISAICKAEVARKNPGFKLVGTYVRSPLRWAISTGAGRDDIKGIADLKGGVVGVSRMGSGSYVMSYMLAMQQGWVKPMAGEHSPFQVEELNTFGRLREGVNDKTADFFMWEYFTTKRYYDNGELKHIGDVYTPWPSWMIVASSQLAQPVGSTGHETVLDTLQKVDEGIKYFQKNQEEAVEYISTKMDYSEADAREWLKTVEFQQHVNSLNAEEVRDVIKFLVSAGAIPEKSLDGDLFHNRAKFGNHS</sequence>
<feature type="domain" description="Ca3427-like PBP 2" evidence="4">
    <location>
        <begin position="93"/>
        <end position="193"/>
    </location>
</feature>
<dbReference type="Pfam" id="PF22384">
    <property type="entry name" value="PBP2_Ca3427_like"/>
    <property type="match status" value="1"/>
</dbReference>
<dbReference type="RefSeq" id="XP_033657416.1">
    <property type="nucleotide sequence ID" value="XM_033795151.1"/>
</dbReference>
<gene>
    <name evidence="5" type="ORF">EI97DRAFT_368749</name>
</gene>
<evidence type="ECO:0000256" key="3">
    <source>
        <dbReference type="ARBA" id="ARBA00022729"/>
    </source>
</evidence>
<keyword evidence="6" id="KW-1185">Reference proteome</keyword>
<reference evidence="5" key="1">
    <citation type="journal article" date="2020" name="Stud. Mycol.">
        <title>101 Dothideomycetes genomes: a test case for predicting lifestyles and emergence of pathogens.</title>
        <authorList>
            <person name="Haridas S."/>
            <person name="Albert R."/>
            <person name="Binder M."/>
            <person name="Bloem J."/>
            <person name="Labutti K."/>
            <person name="Salamov A."/>
            <person name="Andreopoulos B."/>
            <person name="Baker S."/>
            <person name="Barry K."/>
            <person name="Bills G."/>
            <person name="Bluhm B."/>
            <person name="Cannon C."/>
            <person name="Castanera R."/>
            <person name="Culley D."/>
            <person name="Daum C."/>
            <person name="Ezra D."/>
            <person name="Gonzalez J."/>
            <person name="Henrissat B."/>
            <person name="Kuo A."/>
            <person name="Liang C."/>
            <person name="Lipzen A."/>
            <person name="Lutzoni F."/>
            <person name="Magnuson J."/>
            <person name="Mondo S."/>
            <person name="Nolan M."/>
            <person name="Ohm R."/>
            <person name="Pangilinan J."/>
            <person name="Park H.-J."/>
            <person name="Ramirez L."/>
            <person name="Alfaro M."/>
            <person name="Sun H."/>
            <person name="Tritt A."/>
            <person name="Yoshinaga Y."/>
            <person name="Zwiers L.-H."/>
            <person name="Turgeon B."/>
            <person name="Goodwin S."/>
            <person name="Spatafora J."/>
            <person name="Crous P."/>
            <person name="Grigoriev I."/>
        </authorList>
    </citation>
    <scope>NUCLEOTIDE SEQUENCE</scope>
    <source>
        <strain evidence="5">CBS 379.55</strain>
    </source>
</reference>
<evidence type="ECO:0000313" key="5">
    <source>
        <dbReference type="EMBL" id="KAF2279877.1"/>
    </source>
</evidence>
<accession>A0A6A6JU24</accession>
<dbReference type="OrthoDB" id="1363at2759"/>
<protein>
    <submittedName>
        <fullName evidence="5">Periplasmic binding protein-like II</fullName>
    </submittedName>
</protein>
<dbReference type="Gene3D" id="3.40.190.10">
    <property type="entry name" value="Periplasmic binding protein-like II"/>
    <property type="match status" value="2"/>
</dbReference>
<dbReference type="Proteomes" id="UP000800097">
    <property type="component" value="Unassembled WGS sequence"/>
</dbReference>
<dbReference type="CDD" id="cd13637">
    <property type="entry name" value="PBP2_Ca3427_like"/>
    <property type="match status" value="1"/>
</dbReference>
<keyword evidence="3" id="KW-0732">Signal</keyword>